<evidence type="ECO:0008006" key="5">
    <source>
        <dbReference type="Google" id="ProtNLM"/>
    </source>
</evidence>
<evidence type="ECO:0000256" key="1">
    <source>
        <dbReference type="SAM" id="MobiDB-lite"/>
    </source>
</evidence>
<keyword evidence="2" id="KW-0732">Signal</keyword>
<feature type="chain" id="PRO_5043922275" description="Secreted protein" evidence="2">
    <location>
        <begin position="24"/>
        <end position="111"/>
    </location>
</feature>
<protein>
    <recommendedName>
        <fullName evidence="5">Secreted protein</fullName>
    </recommendedName>
</protein>
<dbReference type="Proteomes" id="UP001066276">
    <property type="component" value="Chromosome 3_1"/>
</dbReference>
<evidence type="ECO:0000313" key="3">
    <source>
        <dbReference type="EMBL" id="KAJ1184085.1"/>
    </source>
</evidence>
<organism evidence="3 4">
    <name type="scientific">Pleurodeles waltl</name>
    <name type="common">Iberian ribbed newt</name>
    <dbReference type="NCBI Taxonomy" id="8319"/>
    <lineage>
        <taxon>Eukaryota</taxon>
        <taxon>Metazoa</taxon>
        <taxon>Chordata</taxon>
        <taxon>Craniata</taxon>
        <taxon>Vertebrata</taxon>
        <taxon>Euteleostomi</taxon>
        <taxon>Amphibia</taxon>
        <taxon>Batrachia</taxon>
        <taxon>Caudata</taxon>
        <taxon>Salamandroidea</taxon>
        <taxon>Salamandridae</taxon>
        <taxon>Pleurodelinae</taxon>
        <taxon>Pleurodeles</taxon>
    </lineage>
</organism>
<dbReference type="EMBL" id="JANPWB010000005">
    <property type="protein sequence ID" value="KAJ1184085.1"/>
    <property type="molecule type" value="Genomic_DNA"/>
</dbReference>
<keyword evidence="4" id="KW-1185">Reference proteome</keyword>
<gene>
    <name evidence="3" type="ORF">NDU88_000895</name>
</gene>
<comment type="caution">
    <text evidence="3">The sequence shown here is derived from an EMBL/GenBank/DDBJ whole genome shotgun (WGS) entry which is preliminary data.</text>
</comment>
<sequence>MARPPGIPRVFWLWLWDCGGACAVTRSPEASSGSAGLLPGDISEWLQVAAAMLWRGKMKRGSGSKDVPCPGGELAWGRISGQLMRGPGATFPPAHQGHRRRVISGPEMRPG</sequence>
<feature type="region of interest" description="Disordered" evidence="1">
    <location>
        <begin position="85"/>
        <end position="111"/>
    </location>
</feature>
<proteinExistence type="predicted"/>
<name>A0AAV7U5I9_PLEWA</name>
<reference evidence="3" key="1">
    <citation type="journal article" date="2022" name="bioRxiv">
        <title>Sequencing and chromosome-scale assembly of the giantPleurodeles waltlgenome.</title>
        <authorList>
            <person name="Brown T."/>
            <person name="Elewa A."/>
            <person name="Iarovenko S."/>
            <person name="Subramanian E."/>
            <person name="Araus A.J."/>
            <person name="Petzold A."/>
            <person name="Susuki M."/>
            <person name="Suzuki K.-i.T."/>
            <person name="Hayashi T."/>
            <person name="Toyoda A."/>
            <person name="Oliveira C."/>
            <person name="Osipova E."/>
            <person name="Leigh N.D."/>
            <person name="Simon A."/>
            <person name="Yun M.H."/>
        </authorList>
    </citation>
    <scope>NUCLEOTIDE SEQUENCE</scope>
    <source>
        <strain evidence="3">20211129_DDA</strain>
        <tissue evidence="3">Liver</tissue>
    </source>
</reference>
<evidence type="ECO:0000313" key="4">
    <source>
        <dbReference type="Proteomes" id="UP001066276"/>
    </source>
</evidence>
<dbReference type="AlphaFoldDB" id="A0AAV7U5I9"/>
<feature type="signal peptide" evidence="2">
    <location>
        <begin position="1"/>
        <end position="23"/>
    </location>
</feature>
<evidence type="ECO:0000256" key="2">
    <source>
        <dbReference type="SAM" id="SignalP"/>
    </source>
</evidence>
<accession>A0AAV7U5I9</accession>